<feature type="compositionally biased region" description="Acidic residues" evidence="1">
    <location>
        <begin position="104"/>
        <end position="116"/>
    </location>
</feature>
<dbReference type="AlphaFoldDB" id="A0AAV7UXH5"/>
<proteinExistence type="predicted"/>
<dbReference type="Proteomes" id="UP001066276">
    <property type="component" value="Chromosome 2_2"/>
</dbReference>
<protein>
    <submittedName>
        <fullName evidence="2">Uncharacterized protein</fullName>
    </submittedName>
</protein>
<feature type="region of interest" description="Disordered" evidence="1">
    <location>
        <begin position="183"/>
        <end position="208"/>
    </location>
</feature>
<name>A0AAV7UXH5_PLEWA</name>
<evidence type="ECO:0000313" key="3">
    <source>
        <dbReference type="Proteomes" id="UP001066276"/>
    </source>
</evidence>
<evidence type="ECO:0000256" key="1">
    <source>
        <dbReference type="SAM" id="MobiDB-lite"/>
    </source>
</evidence>
<reference evidence="2" key="1">
    <citation type="journal article" date="2022" name="bioRxiv">
        <title>Sequencing and chromosome-scale assembly of the giantPleurodeles waltlgenome.</title>
        <authorList>
            <person name="Brown T."/>
            <person name="Elewa A."/>
            <person name="Iarovenko S."/>
            <person name="Subramanian E."/>
            <person name="Araus A.J."/>
            <person name="Petzold A."/>
            <person name="Susuki M."/>
            <person name="Suzuki K.-i.T."/>
            <person name="Hayashi T."/>
            <person name="Toyoda A."/>
            <person name="Oliveira C."/>
            <person name="Osipova E."/>
            <person name="Leigh N.D."/>
            <person name="Simon A."/>
            <person name="Yun M.H."/>
        </authorList>
    </citation>
    <scope>NUCLEOTIDE SEQUENCE</scope>
    <source>
        <strain evidence="2">20211129_DDA</strain>
        <tissue evidence="2">Liver</tissue>
    </source>
</reference>
<evidence type="ECO:0000313" key="2">
    <source>
        <dbReference type="EMBL" id="KAJ1193603.1"/>
    </source>
</evidence>
<comment type="caution">
    <text evidence="2">The sequence shown here is derived from an EMBL/GenBank/DDBJ whole genome shotgun (WGS) entry which is preliminary data.</text>
</comment>
<dbReference type="EMBL" id="JANPWB010000004">
    <property type="protein sequence ID" value="KAJ1193603.1"/>
    <property type="molecule type" value="Genomic_DNA"/>
</dbReference>
<accession>A0AAV7UXH5</accession>
<sequence>MRNLAHRRCSPTEVRDSVEVAAPRRDRRRSKCTDSTFRTDAAIPDFAHRFVFTLHQRYCTWGSTRIRVRCRWCRLVGNDSVTTLKEELQKALRAWVTAKSTEGQTEDEGDEEDEEECSVHNDIVGGPVMSREKVSRAGRSVSSKGLTPEELEDRQAEREYQLEQRRLALEERKLAMAHELSLREMDHRSQSSRDGGSNPTVQPERRVHIPKDLVRDYKREDDIYLWFKGYRSAFHMNLVPEAHWGAAL</sequence>
<feature type="compositionally biased region" description="Polar residues" evidence="1">
    <location>
        <begin position="192"/>
        <end position="201"/>
    </location>
</feature>
<keyword evidence="3" id="KW-1185">Reference proteome</keyword>
<feature type="region of interest" description="Disordered" evidence="1">
    <location>
        <begin position="99"/>
        <end position="157"/>
    </location>
</feature>
<organism evidence="2 3">
    <name type="scientific">Pleurodeles waltl</name>
    <name type="common">Iberian ribbed newt</name>
    <dbReference type="NCBI Taxonomy" id="8319"/>
    <lineage>
        <taxon>Eukaryota</taxon>
        <taxon>Metazoa</taxon>
        <taxon>Chordata</taxon>
        <taxon>Craniata</taxon>
        <taxon>Vertebrata</taxon>
        <taxon>Euteleostomi</taxon>
        <taxon>Amphibia</taxon>
        <taxon>Batrachia</taxon>
        <taxon>Caudata</taxon>
        <taxon>Salamandroidea</taxon>
        <taxon>Salamandridae</taxon>
        <taxon>Pleurodelinae</taxon>
        <taxon>Pleurodeles</taxon>
    </lineage>
</organism>
<gene>
    <name evidence="2" type="ORF">NDU88_002899</name>
</gene>